<protein>
    <submittedName>
        <fullName evidence="2">Uncharacterized protein</fullName>
    </submittedName>
</protein>
<dbReference type="AlphaFoldDB" id="A0AAD3Y0F7"/>
<evidence type="ECO:0000256" key="1">
    <source>
        <dbReference type="SAM" id="Phobius"/>
    </source>
</evidence>
<gene>
    <name evidence="2" type="ORF">Nepgr_024808</name>
</gene>
<comment type="caution">
    <text evidence="2">The sequence shown here is derived from an EMBL/GenBank/DDBJ whole genome shotgun (WGS) entry which is preliminary data.</text>
</comment>
<dbReference type="EMBL" id="BSYO01000025">
    <property type="protein sequence ID" value="GMH22965.1"/>
    <property type="molecule type" value="Genomic_DNA"/>
</dbReference>
<reference evidence="2" key="1">
    <citation type="submission" date="2023-05" db="EMBL/GenBank/DDBJ databases">
        <title>Nepenthes gracilis genome sequencing.</title>
        <authorList>
            <person name="Fukushima K."/>
        </authorList>
    </citation>
    <scope>NUCLEOTIDE SEQUENCE</scope>
    <source>
        <strain evidence="2">SING2019-196</strain>
    </source>
</reference>
<accession>A0AAD3Y0F7</accession>
<name>A0AAD3Y0F7_NEPGR</name>
<keyword evidence="1" id="KW-0472">Membrane</keyword>
<keyword evidence="1" id="KW-1133">Transmembrane helix</keyword>
<feature type="transmembrane region" description="Helical" evidence="1">
    <location>
        <begin position="36"/>
        <end position="53"/>
    </location>
</feature>
<evidence type="ECO:0000313" key="3">
    <source>
        <dbReference type="Proteomes" id="UP001279734"/>
    </source>
</evidence>
<proteinExistence type="predicted"/>
<keyword evidence="1" id="KW-0812">Transmembrane</keyword>
<keyword evidence="3" id="KW-1185">Reference proteome</keyword>
<organism evidence="2 3">
    <name type="scientific">Nepenthes gracilis</name>
    <name type="common">Slender pitcher plant</name>
    <dbReference type="NCBI Taxonomy" id="150966"/>
    <lineage>
        <taxon>Eukaryota</taxon>
        <taxon>Viridiplantae</taxon>
        <taxon>Streptophyta</taxon>
        <taxon>Embryophyta</taxon>
        <taxon>Tracheophyta</taxon>
        <taxon>Spermatophyta</taxon>
        <taxon>Magnoliopsida</taxon>
        <taxon>eudicotyledons</taxon>
        <taxon>Gunneridae</taxon>
        <taxon>Pentapetalae</taxon>
        <taxon>Caryophyllales</taxon>
        <taxon>Nepenthaceae</taxon>
        <taxon>Nepenthes</taxon>
    </lineage>
</organism>
<evidence type="ECO:0000313" key="2">
    <source>
        <dbReference type="EMBL" id="GMH22965.1"/>
    </source>
</evidence>
<sequence length="111" mass="12374">MLSADLRCSEEGPFCSPRLKCGHDPFIGTYVGDLCFLFYLLASSHFLGLGLLCQRKGAKTQAANTGEERMKHPDDKLLAGQWLFVSLAQLHSPKRFPTPETLAAVDWKYVD</sequence>
<dbReference type="Proteomes" id="UP001279734">
    <property type="component" value="Unassembled WGS sequence"/>
</dbReference>